<protein>
    <submittedName>
        <fullName evidence="1">Uncharacterized protein</fullName>
    </submittedName>
</protein>
<keyword evidence="2" id="KW-1185">Reference proteome</keyword>
<dbReference type="Proteomes" id="UP000251402">
    <property type="component" value="Chromosome"/>
</dbReference>
<dbReference type="KEGG" id="mrub:DEO27_031080"/>
<dbReference type="EMBL" id="CP043450">
    <property type="protein sequence ID" value="QEM14274.1"/>
    <property type="molecule type" value="Genomic_DNA"/>
</dbReference>
<proteinExistence type="predicted"/>
<gene>
    <name evidence="1" type="ORF">DEO27_031080</name>
</gene>
<sequence length="85" mass="9620">MPLYIIEELIIRLQAFNKGVGTFISCIRLGEQMIIKTNRGMITIPMVVLITQLQRPPAITNEEVAVLARQFVRSARQVNRNIVIG</sequence>
<organism evidence="1 2">
    <name type="scientific">Mucilaginibacter rubeus</name>
    <dbReference type="NCBI Taxonomy" id="2027860"/>
    <lineage>
        <taxon>Bacteria</taxon>
        <taxon>Pseudomonadati</taxon>
        <taxon>Bacteroidota</taxon>
        <taxon>Sphingobacteriia</taxon>
        <taxon>Sphingobacteriales</taxon>
        <taxon>Sphingobacteriaceae</taxon>
        <taxon>Mucilaginibacter</taxon>
    </lineage>
</organism>
<evidence type="ECO:0000313" key="2">
    <source>
        <dbReference type="Proteomes" id="UP000251402"/>
    </source>
</evidence>
<dbReference type="AlphaFoldDB" id="A0A5C1I8S5"/>
<name>A0A5C1I8S5_9SPHI</name>
<reference evidence="1" key="1">
    <citation type="submission" date="2019-08" db="EMBL/GenBank/DDBJ databases">
        <title>Comparative genome analysis confer to the adaptation heavy metal polluted environment.</title>
        <authorList>
            <person name="Li Y."/>
        </authorList>
    </citation>
    <scope>NUCLEOTIDE SEQUENCE [LARGE SCALE GENOMIC DNA]</scope>
    <source>
        <strain evidence="1">P1</strain>
    </source>
</reference>
<evidence type="ECO:0000313" key="1">
    <source>
        <dbReference type="EMBL" id="QEM14274.1"/>
    </source>
</evidence>
<accession>A0A5C1I8S5</accession>
<dbReference type="RefSeq" id="WP_112573225.1">
    <property type="nucleotide sequence ID" value="NZ_CP043450.1"/>
</dbReference>